<gene>
    <name evidence="4" type="ORF">GCM10008111_07030</name>
</gene>
<accession>A0ABQ2WF70</accession>
<dbReference type="Pfam" id="PF26109">
    <property type="entry name" value="WHD_BrxR"/>
    <property type="match status" value="1"/>
</dbReference>
<evidence type="ECO:0000259" key="1">
    <source>
        <dbReference type="Pfam" id="PF13280"/>
    </source>
</evidence>
<dbReference type="PANTHER" id="PTHR34580">
    <property type="match status" value="1"/>
</dbReference>
<organism evidence="4 5">
    <name type="scientific">Alishewanella tabrizica</name>
    <dbReference type="NCBI Taxonomy" id="671278"/>
    <lineage>
        <taxon>Bacteria</taxon>
        <taxon>Pseudomonadati</taxon>
        <taxon>Pseudomonadota</taxon>
        <taxon>Gammaproteobacteria</taxon>
        <taxon>Alteromonadales</taxon>
        <taxon>Alteromonadaceae</taxon>
        <taxon>Alishewanella</taxon>
    </lineage>
</organism>
<protein>
    <submittedName>
        <fullName evidence="4">WYL domain-containing protein</fullName>
    </submittedName>
</protein>
<evidence type="ECO:0000313" key="4">
    <source>
        <dbReference type="EMBL" id="GGW53396.1"/>
    </source>
</evidence>
<dbReference type="Proteomes" id="UP000634667">
    <property type="component" value="Unassembled WGS sequence"/>
</dbReference>
<dbReference type="InterPro" id="IPR026881">
    <property type="entry name" value="WYL_dom"/>
</dbReference>
<sequence>MHNNIEKRLWFIELLAWWEGKINASTLMRQFLLSRVQAQHDIKRYMHLQPNNLTYCASSKGFIPAVNFIPQFISGDVVEYLNWLGQSEHADQTAQVPHHALSLPAREVSAPVIRMLVNAMRQQRRLDVDYISLSHPDNQGRIITPHHFVKTGLRWHLRAYCEKSAGYRDFVLSRFRGIPDLLDKSQHNTLQDHAWNTEITLILQPDPRLSLAQQKVIAQDYTMQNNQLHINTRACLAQYLLQELQVNVREQSISPEAQQLVLVNIEDIKPWLFDYKT</sequence>
<feature type="domain" description="DNA-binding transcriptional repressor CapW C-terminal dimerisation" evidence="2">
    <location>
        <begin position="199"/>
        <end position="268"/>
    </location>
</feature>
<evidence type="ECO:0000259" key="3">
    <source>
        <dbReference type="Pfam" id="PF26109"/>
    </source>
</evidence>
<dbReference type="InterPro" id="IPR016634">
    <property type="entry name" value="CapW-like"/>
</dbReference>
<dbReference type="Pfam" id="PF13280">
    <property type="entry name" value="WYL"/>
    <property type="match status" value="1"/>
</dbReference>
<dbReference type="InterPro" id="IPR051534">
    <property type="entry name" value="CBASS_pafABC_assoc_protein"/>
</dbReference>
<feature type="domain" description="WYL" evidence="1">
    <location>
        <begin position="112"/>
        <end position="177"/>
    </location>
</feature>
<proteinExistence type="predicted"/>
<dbReference type="PROSITE" id="PS52050">
    <property type="entry name" value="WYL"/>
    <property type="match status" value="1"/>
</dbReference>
<dbReference type="EMBL" id="BMYR01000002">
    <property type="protein sequence ID" value="GGW53396.1"/>
    <property type="molecule type" value="Genomic_DNA"/>
</dbReference>
<dbReference type="PANTHER" id="PTHR34580:SF3">
    <property type="entry name" value="PROTEIN PAFB"/>
    <property type="match status" value="1"/>
</dbReference>
<dbReference type="InterPro" id="IPR059020">
    <property type="entry name" value="CapW_CTD"/>
</dbReference>
<dbReference type="InterPro" id="IPR059019">
    <property type="entry name" value="WHD_CapW"/>
</dbReference>
<keyword evidence="5" id="KW-1185">Reference proteome</keyword>
<evidence type="ECO:0000313" key="5">
    <source>
        <dbReference type="Proteomes" id="UP000634667"/>
    </source>
</evidence>
<dbReference type="Pfam" id="PF26107">
    <property type="entry name" value="BrxR_CTD"/>
    <property type="match status" value="1"/>
</dbReference>
<comment type="caution">
    <text evidence="4">The sequence shown here is derived from an EMBL/GenBank/DDBJ whole genome shotgun (WGS) entry which is preliminary data.</text>
</comment>
<dbReference type="PIRSF" id="PIRSF015558">
    <property type="entry name" value="Txn_reg_DeoR_prd"/>
    <property type="match status" value="1"/>
</dbReference>
<dbReference type="RefSeq" id="WP_229796907.1">
    <property type="nucleotide sequence ID" value="NZ_BMYR01000002.1"/>
</dbReference>
<reference evidence="5" key="1">
    <citation type="journal article" date="2019" name="Int. J. Syst. Evol. Microbiol.">
        <title>The Global Catalogue of Microorganisms (GCM) 10K type strain sequencing project: providing services to taxonomists for standard genome sequencing and annotation.</title>
        <authorList>
            <consortium name="The Broad Institute Genomics Platform"/>
            <consortium name="The Broad Institute Genome Sequencing Center for Infectious Disease"/>
            <person name="Wu L."/>
            <person name="Ma J."/>
        </authorList>
    </citation>
    <scope>NUCLEOTIDE SEQUENCE [LARGE SCALE GENOMIC DNA]</scope>
    <source>
        <strain evidence="5">KCTC 23723</strain>
    </source>
</reference>
<feature type="domain" description="DNA-binding transcriptional repressor CapW winged helix-turn-helix" evidence="3">
    <location>
        <begin position="5"/>
        <end position="85"/>
    </location>
</feature>
<name>A0ABQ2WF70_9ALTE</name>
<evidence type="ECO:0000259" key="2">
    <source>
        <dbReference type="Pfam" id="PF26107"/>
    </source>
</evidence>